<dbReference type="AlphaFoldDB" id="A0A238Z2M9"/>
<name>A0A238Z2M9_9BACT</name>
<protein>
    <recommendedName>
        <fullName evidence="4">DUF4834 domain-containing protein</fullName>
    </recommendedName>
</protein>
<evidence type="ECO:0000313" key="2">
    <source>
        <dbReference type="EMBL" id="SNR77119.1"/>
    </source>
</evidence>
<organism evidence="2 3">
    <name type="scientific">Hymenobacter mucosus</name>
    <dbReference type="NCBI Taxonomy" id="1411120"/>
    <lineage>
        <taxon>Bacteria</taxon>
        <taxon>Pseudomonadati</taxon>
        <taxon>Bacteroidota</taxon>
        <taxon>Cytophagia</taxon>
        <taxon>Cytophagales</taxon>
        <taxon>Hymenobacteraceae</taxon>
        <taxon>Hymenobacter</taxon>
    </lineage>
</organism>
<keyword evidence="3" id="KW-1185">Reference proteome</keyword>
<sequence length="95" mass="10711">MTTFLFVLLVLFFLARFVLPVVLRLVVGNFVKQQARRYGQGFGGAQPFEGGYTEPQRPTNGSGSSVHVDYVPPRQKPRPSKDFKGGEYVEFEEVK</sequence>
<dbReference type="RefSeq" id="WP_089333317.1">
    <property type="nucleotide sequence ID" value="NZ_FZNS01000006.1"/>
</dbReference>
<reference evidence="3" key="1">
    <citation type="submission" date="2017-06" db="EMBL/GenBank/DDBJ databases">
        <authorList>
            <person name="Varghese N."/>
            <person name="Submissions S."/>
        </authorList>
    </citation>
    <scope>NUCLEOTIDE SEQUENCE [LARGE SCALE GENOMIC DNA]</scope>
    <source>
        <strain evidence="3">DSM 28041</strain>
    </source>
</reference>
<dbReference type="Pfam" id="PF16118">
    <property type="entry name" value="DUF4834"/>
    <property type="match status" value="1"/>
</dbReference>
<feature type="region of interest" description="Disordered" evidence="1">
    <location>
        <begin position="42"/>
        <end position="84"/>
    </location>
</feature>
<accession>A0A238Z2M9</accession>
<evidence type="ECO:0000256" key="1">
    <source>
        <dbReference type="SAM" id="MobiDB-lite"/>
    </source>
</evidence>
<evidence type="ECO:0008006" key="4">
    <source>
        <dbReference type="Google" id="ProtNLM"/>
    </source>
</evidence>
<feature type="compositionally biased region" description="Polar residues" evidence="1">
    <location>
        <begin position="56"/>
        <end position="65"/>
    </location>
</feature>
<dbReference type="EMBL" id="FZNS01000006">
    <property type="protein sequence ID" value="SNR77119.1"/>
    <property type="molecule type" value="Genomic_DNA"/>
</dbReference>
<proteinExistence type="predicted"/>
<gene>
    <name evidence="2" type="ORF">SAMN06269173_106259</name>
</gene>
<evidence type="ECO:0000313" key="3">
    <source>
        <dbReference type="Proteomes" id="UP000198310"/>
    </source>
</evidence>
<dbReference type="Proteomes" id="UP000198310">
    <property type="component" value="Unassembled WGS sequence"/>
</dbReference>
<dbReference type="InterPro" id="IPR032272">
    <property type="entry name" value="DUF4834"/>
</dbReference>